<sequence>MSQMNMPPMFQVEQWLAVKTAEVFVDGASRITPLP</sequence>
<reference evidence="1" key="1">
    <citation type="journal article" date="2014" name="Front. Microbiol.">
        <title>High frequency of phylogenetically diverse reductive dehalogenase-homologous genes in deep subseafloor sedimentary metagenomes.</title>
        <authorList>
            <person name="Kawai M."/>
            <person name="Futagami T."/>
            <person name="Toyoda A."/>
            <person name="Takaki Y."/>
            <person name="Nishi S."/>
            <person name="Hori S."/>
            <person name="Arai W."/>
            <person name="Tsubouchi T."/>
            <person name="Morono Y."/>
            <person name="Uchiyama I."/>
            <person name="Ito T."/>
            <person name="Fujiyama A."/>
            <person name="Inagaki F."/>
            <person name="Takami H."/>
        </authorList>
    </citation>
    <scope>NUCLEOTIDE SEQUENCE</scope>
    <source>
        <strain evidence="1">Expedition CK06-06</strain>
    </source>
</reference>
<feature type="non-terminal residue" evidence="1">
    <location>
        <position position="35"/>
    </location>
</feature>
<dbReference type="AlphaFoldDB" id="X0SMX1"/>
<evidence type="ECO:0000313" key="1">
    <source>
        <dbReference type="EMBL" id="GAF82423.1"/>
    </source>
</evidence>
<protein>
    <submittedName>
        <fullName evidence="1">Uncharacterized protein</fullName>
    </submittedName>
</protein>
<organism evidence="1">
    <name type="scientific">marine sediment metagenome</name>
    <dbReference type="NCBI Taxonomy" id="412755"/>
    <lineage>
        <taxon>unclassified sequences</taxon>
        <taxon>metagenomes</taxon>
        <taxon>ecological metagenomes</taxon>
    </lineage>
</organism>
<proteinExistence type="predicted"/>
<accession>X0SMX1</accession>
<dbReference type="EMBL" id="BARS01002181">
    <property type="protein sequence ID" value="GAF82423.1"/>
    <property type="molecule type" value="Genomic_DNA"/>
</dbReference>
<gene>
    <name evidence="1" type="ORF">S01H1_04097</name>
</gene>
<comment type="caution">
    <text evidence="1">The sequence shown here is derived from an EMBL/GenBank/DDBJ whole genome shotgun (WGS) entry which is preliminary data.</text>
</comment>
<name>X0SMX1_9ZZZZ</name>